<dbReference type="AlphaFoldDB" id="A0AAV9CD68"/>
<dbReference type="EMBL" id="JAUJYO010000020">
    <property type="protein sequence ID" value="KAK1286539.1"/>
    <property type="molecule type" value="Genomic_DNA"/>
</dbReference>
<keyword evidence="3" id="KW-1185">Reference proteome</keyword>
<accession>A0AAV9CD68</accession>
<dbReference type="Proteomes" id="UP001180020">
    <property type="component" value="Unassembled WGS sequence"/>
</dbReference>
<feature type="compositionally biased region" description="Basic and acidic residues" evidence="1">
    <location>
        <begin position="35"/>
        <end position="56"/>
    </location>
</feature>
<dbReference type="InterPro" id="IPR045890">
    <property type="entry name" value="POB1-like"/>
</dbReference>
<evidence type="ECO:0000313" key="2">
    <source>
        <dbReference type="EMBL" id="KAK1286539.1"/>
    </source>
</evidence>
<reference evidence="2" key="2">
    <citation type="submission" date="2023-06" db="EMBL/GenBank/DDBJ databases">
        <authorList>
            <person name="Ma L."/>
            <person name="Liu K.-W."/>
            <person name="Li Z."/>
            <person name="Hsiao Y.-Y."/>
            <person name="Qi Y."/>
            <person name="Fu T."/>
            <person name="Tang G."/>
            <person name="Zhang D."/>
            <person name="Sun W.-H."/>
            <person name="Liu D.-K."/>
            <person name="Li Y."/>
            <person name="Chen G.-Z."/>
            <person name="Liu X.-D."/>
            <person name="Liao X.-Y."/>
            <person name="Jiang Y.-T."/>
            <person name="Yu X."/>
            <person name="Hao Y."/>
            <person name="Huang J."/>
            <person name="Zhao X.-W."/>
            <person name="Ke S."/>
            <person name="Chen Y.-Y."/>
            <person name="Wu W.-L."/>
            <person name="Hsu J.-L."/>
            <person name="Lin Y.-F."/>
            <person name="Huang M.-D."/>
            <person name="Li C.-Y."/>
            <person name="Huang L."/>
            <person name="Wang Z.-W."/>
            <person name="Zhao X."/>
            <person name="Zhong W.-Y."/>
            <person name="Peng D.-H."/>
            <person name="Ahmad S."/>
            <person name="Lan S."/>
            <person name="Zhang J.-S."/>
            <person name="Tsai W.-C."/>
            <person name="Van De Peer Y."/>
            <person name="Liu Z.-J."/>
        </authorList>
    </citation>
    <scope>NUCLEOTIDE SEQUENCE</scope>
    <source>
        <strain evidence="2">CP</strain>
        <tissue evidence="2">Leaves</tissue>
    </source>
</reference>
<evidence type="ECO:0000313" key="3">
    <source>
        <dbReference type="Proteomes" id="UP001180020"/>
    </source>
</evidence>
<dbReference type="PANTHER" id="PTHR46336">
    <property type="entry name" value="OS02G0260700 PROTEIN"/>
    <property type="match status" value="1"/>
</dbReference>
<gene>
    <name evidence="2" type="primary">POB1</name>
    <name evidence="2" type="ORF">QJS10_CPB20g01700</name>
</gene>
<comment type="caution">
    <text evidence="2">The sequence shown here is derived from an EMBL/GenBank/DDBJ whole genome shotgun (WGS) entry which is preliminary data.</text>
</comment>
<evidence type="ECO:0000256" key="1">
    <source>
        <dbReference type="SAM" id="MobiDB-lite"/>
    </source>
</evidence>
<dbReference type="PANTHER" id="PTHR46336:SF3">
    <property type="entry name" value="BTB_POZ DOMAIN-CONTAINING PROTEIN POB1"/>
    <property type="match status" value="1"/>
</dbReference>
<protein>
    <submittedName>
        <fullName evidence="2">BTB/POZ domain-containing protein POB1</fullName>
    </submittedName>
</protein>
<organism evidence="2 3">
    <name type="scientific">Acorus calamus</name>
    <name type="common">Sweet flag</name>
    <dbReference type="NCBI Taxonomy" id="4465"/>
    <lineage>
        <taxon>Eukaryota</taxon>
        <taxon>Viridiplantae</taxon>
        <taxon>Streptophyta</taxon>
        <taxon>Embryophyta</taxon>
        <taxon>Tracheophyta</taxon>
        <taxon>Spermatophyta</taxon>
        <taxon>Magnoliopsida</taxon>
        <taxon>Liliopsida</taxon>
        <taxon>Acoraceae</taxon>
        <taxon>Acorus</taxon>
    </lineage>
</organism>
<reference evidence="2" key="1">
    <citation type="journal article" date="2023" name="Nat. Commun.">
        <title>Diploid and tetraploid genomes of Acorus and the evolution of monocots.</title>
        <authorList>
            <person name="Ma L."/>
            <person name="Liu K.W."/>
            <person name="Li Z."/>
            <person name="Hsiao Y.Y."/>
            <person name="Qi Y."/>
            <person name="Fu T."/>
            <person name="Tang G.D."/>
            <person name="Zhang D."/>
            <person name="Sun W.H."/>
            <person name="Liu D.K."/>
            <person name="Li Y."/>
            <person name="Chen G.Z."/>
            <person name="Liu X.D."/>
            <person name="Liao X.Y."/>
            <person name="Jiang Y.T."/>
            <person name="Yu X."/>
            <person name="Hao Y."/>
            <person name="Huang J."/>
            <person name="Zhao X.W."/>
            <person name="Ke S."/>
            <person name="Chen Y.Y."/>
            <person name="Wu W.L."/>
            <person name="Hsu J.L."/>
            <person name="Lin Y.F."/>
            <person name="Huang M.D."/>
            <person name="Li C.Y."/>
            <person name="Huang L."/>
            <person name="Wang Z.W."/>
            <person name="Zhao X."/>
            <person name="Zhong W.Y."/>
            <person name="Peng D.H."/>
            <person name="Ahmad S."/>
            <person name="Lan S."/>
            <person name="Zhang J.S."/>
            <person name="Tsai W.C."/>
            <person name="Van de Peer Y."/>
            <person name="Liu Z.J."/>
        </authorList>
    </citation>
    <scope>NUCLEOTIDE SEQUENCE</scope>
    <source>
        <strain evidence="2">CP</strain>
    </source>
</reference>
<sequence>MDDEGHDQISFEFAFNNPTFSDRILRIEITDGPLEDKQINSSEKSKTRQIHGKEIKEEPEDESLQSCGYSNVFSIPWSSFIAENSLYFDNDLLHLQAEIIIDT</sequence>
<proteinExistence type="predicted"/>
<feature type="region of interest" description="Disordered" evidence="1">
    <location>
        <begin position="35"/>
        <end position="62"/>
    </location>
</feature>
<name>A0AAV9CD68_ACOCL</name>